<evidence type="ECO:0000256" key="1">
    <source>
        <dbReference type="SAM" id="Coils"/>
    </source>
</evidence>
<dbReference type="InterPro" id="IPR055289">
    <property type="entry name" value="OFD1"/>
</dbReference>
<dbReference type="OrthoDB" id="206339at2759"/>
<dbReference type="GO" id="GO:0036064">
    <property type="term" value="C:ciliary basal body"/>
    <property type="evidence" value="ECO:0007669"/>
    <property type="project" value="TreeGrafter"/>
</dbReference>
<keyword evidence="1" id="KW-0175">Coiled coil</keyword>
<dbReference type="GeneID" id="39980622"/>
<comment type="caution">
    <text evidence="3">The sequence shown here is derived from an EMBL/GenBank/DDBJ whole genome shotgun (WGS) entry which is preliminary data.</text>
</comment>
<feature type="region of interest" description="Disordered" evidence="2">
    <location>
        <begin position="564"/>
        <end position="686"/>
    </location>
</feature>
<sequence length="806" mass="87050">MKKVLGIMFPLSSASQDTAEGGTMSLKHLSTPTASKALNSATVDALSVSELRAGMQQFLRSSGALGSLKTQLRSVIVSELLKRQGPSPRVSGSTAPNEERNDETDNRENDAWTERLVDALVENHLRHTGRSFSLAIFSTEADVSFGTAGDDALAGLLHINNFSSPLGSRRGSSLLQNVVESHLRHVGDLEGRSAAYTVGTQTDDALDPSASSSPIPLEQRLAAVDAKYALCFARLGQSTREEMDRRLAAHREELRLQMEAEYQQRVRVFEREQLTAARREAEEHYAVLLEHKLVEARATASAAVEAAAAERRRLAEARAAVEAAGATAAAAAAGLRRELDEALAAAEAAGRRERTAREEARGLAARLQRAEELSAVRLAEGEAARGREWRRVEDLRRLQAEHAAELLLKDEEIGRLRLRLKTLVAAHSAGDKDTLSEALERAMEIQKRVAGATQLAPHTDQQDREAMWNSAWYSTVPMQSTDESRLRPPRETTYREETPSAMPGGPQMRVVEKEKKDDVVPENISPSLNPTPQMVIDVTESLPQVSNSFDTAGKIPSAVENEIETNVKLEGEKESKSENSSRKSSISDHMKIDSQETSKKDKSPSSDLSGAESKEKNVTRENDKTPVRSVATTTSSSSSSSSSSSKASVKSSSSPTAQSSTSSLRSEGGKNTVTTTATSTAETVTEDTTTAAAAAAAASLIAQQESLHSEEAQARSIIVQEEDSSRRGITWAAKSQHNVLLQREKAEKEESNNNDILGVPSLGAYMSSAHQQQFAGGGLDTLYSEDDSSSSNGILFGRRGSSEESF</sequence>
<dbReference type="GO" id="GO:0005576">
    <property type="term" value="C:extracellular region"/>
    <property type="evidence" value="ECO:0007669"/>
    <property type="project" value="GOC"/>
</dbReference>
<evidence type="ECO:0000313" key="4">
    <source>
        <dbReference type="Proteomes" id="UP000192257"/>
    </source>
</evidence>
<dbReference type="RefSeq" id="XP_028887350.1">
    <property type="nucleotide sequence ID" value="XM_029020842.1"/>
</dbReference>
<proteinExistence type="predicted"/>
<evidence type="ECO:0000256" key="2">
    <source>
        <dbReference type="SAM" id="MobiDB-lite"/>
    </source>
</evidence>
<evidence type="ECO:0000313" key="3">
    <source>
        <dbReference type="EMBL" id="ORC93284.1"/>
    </source>
</evidence>
<feature type="compositionally biased region" description="Basic and acidic residues" evidence="2">
    <location>
        <begin position="565"/>
        <end position="604"/>
    </location>
</feature>
<feature type="compositionally biased region" description="Low complexity" evidence="2">
    <location>
        <begin position="629"/>
        <end position="663"/>
    </location>
</feature>
<feature type="region of interest" description="Disordered" evidence="2">
    <location>
        <begin position="83"/>
        <end position="110"/>
    </location>
</feature>
<evidence type="ECO:0008006" key="5">
    <source>
        <dbReference type="Google" id="ProtNLM"/>
    </source>
</evidence>
<feature type="compositionally biased region" description="Basic and acidic residues" evidence="2">
    <location>
        <begin position="612"/>
        <end position="626"/>
    </location>
</feature>
<dbReference type="AlphaFoldDB" id="A0A1X0P8L5"/>
<dbReference type="Proteomes" id="UP000192257">
    <property type="component" value="Unassembled WGS sequence"/>
</dbReference>
<feature type="region of interest" description="Disordered" evidence="2">
    <location>
        <begin position="473"/>
        <end position="533"/>
    </location>
</feature>
<feature type="compositionally biased region" description="Basic and acidic residues" evidence="2">
    <location>
        <begin position="97"/>
        <end position="110"/>
    </location>
</feature>
<dbReference type="PANTHER" id="PTHR39063:SF1">
    <property type="entry name" value="OFD1 CENTRIOLE AND CENTRIOLAR SATELLITE PROTEIN"/>
    <property type="match status" value="1"/>
</dbReference>
<organism evidence="3 4">
    <name type="scientific">Trypanosoma theileri</name>
    <dbReference type="NCBI Taxonomy" id="67003"/>
    <lineage>
        <taxon>Eukaryota</taxon>
        <taxon>Discoba</taxon>
        <taxon>Euglenozoa</taxon>
        <taxon>Kinetoplastea</taxon>
        <taxon>Metakinetoplastina</taxon>
        <taxon>Trypanosomatida</taxon>
        <taxon>Trypanosomatidae</taxon>
        <taxon>Trypanosoma</taxon>
    </lineage>
</organism>
<accession>A0A1X0P8L5</accession>
<feature type="compositionally biased region" description="Basic and acidic residues" evidence="2">
    <location>
        <begin position="482"/>
        <end position="498"/>
    </location>
</feature>
<dbReference type="GO" id="GO:0060287">
    <property type="term" value="P:epithelial cilium movement involved in determination of left/right asymmetry"/>
    <property type="evidence" value="ECO:0007669"/>
    <property type="project" value="TreeGrafter"/>
</dbReference>
<feature type="coiled-coil region" evidence="1">
    <location>
        <begin position="332"/>
        <end position="373"/>
    </location>
</feature>
<dbReference type="VEuPathDB" id="TriTrypDB:TM35_000011610"/>
<reference evidence="3 4" key="1">
    <citation type="submission" date="2017-03" db="EMBL/GenBank/DDBJ databases">
        <title>An alternative strategy for trypanosome survival in the mammalian bloodstream revealed through genome and transcriptome analysis of the ubiquitous bovine parasite Trypanosoma (Megatrypanum) theileri.</title>
        <authorList>
            <person name="Kelly S."/>
            <person name="Ivens A."/>
            <person name="Mott A."/>
            <person name="O'Neill E."/>
            <person name="Emms D."/>
            <person name="Macleod O."/>
            <person name="Voorheis P."/>
            <person name="Matthews J."/>
            <person name="Matthews K."/>
            <person name="Carrington M."/>
        </authorList>
    </citation>
    <scope>NUCLEOTIDE SEQUENCE [LARGE SCALE GENOMIC DNA]</scope>
    <source>
        <strain evidence="3">Edinburgh</strain>
    </source>
</reference>
<feature type="region of interest" description="Disordered" evidence="2">
    <location>
        <begin position="778"/>
        <end position="806"/>
    </location>
</feature>
<protein>
    <recommendedName>
        <fullName evidence="5">LisH domain-containing protein</fullName>
    </recommendedName>
</protein>
<dbReference type="PANTHER" id="PTHR39063">
    <property type="entry name" value="ORAL-FACIAL-DIGITAL SYNDROME 1 PROTEIN HOMOLOG"/>
    <property type="match status" value="1"/>
</dbReference>
<dbReference type="EMBL" id="NBCO01000001">
    <property type="protein sequence ID" value="ORC93284.1"/>
    <property type="molecule type" value="Genomic_DNA"/>
</dbReference>
<gene>
    <name evidence="3" type="ORF">TM35_000011610</name>
</gene>
<keyword evidence="4" id="KW-1185">Reference proteome</keyword>
<name>A0A1X0P8L5_9TRYP</name>
<feature type="compositionally biased region" description="Low complexity" evidence="2">
    <location>
        <begin position="672"/>
        <end position="686"/>
    </location>
</feature>
<feature type="compositionally biased region" description="Basic and acidic residues" evidence="2">
    <location>
        <begin position="510"/>
        <end position="519"/>
    </location>
</feature>